<dbReference type="PROSITE" id="PS00149">
    <property type="entry name" value="SULFATASE_2"/>
    <property type="match status" value="1"/>
</dbReference>
<keyword evidence="4" id="KW-0732">Signal</keyword>
<dbReference type="PANTHER" id="PTHR42693:SF42">
    <property type="entry name" value="ARYLSULFATASE G"/>
    <property type="match status" value="1"/>
</dbReference>
<keyword evidence="3" id="KW-0479">Metal-binding</keyword>
<dbReference type="EMBL" id="QFLI01000001">
    <property type="protein sequence ID" value="PXY03176.1"/>
    <property type="molecule type" value="Genomic_DNA"/>
</dbReference>
<dbReference type="GO" id="GO:0004065">
    <property type="term" value="F:arylsulfatase activity"/>
    <property type="evidence" value="ECO:0007669"/>
    <property type="project" value="TreeGrafter"/>
</dbReference>
<evidence type="ECO:0000313" key="9">
    <source>
        <dbReference type="Proteomes" id="UP000248079"/>
    </source>
</evidence>
<accession>A0A2V4A389</accession>
<comment type="caution">
    <text evidence="8">The sequence shown here is derived from an EMBL/GenBank/DDBJ whole genome shotgun (WGS) entry which is preliminary data.</text>
</comment>
<proteinExistence type="inferred from homology"/>
<dbReference type="Gene3D" id="3.30.1120.10">
    <property type="match status" value="1"/>
</dbReference>
<evidence type="ECO:0000313" key="8">
    <source>
        <dbReference type="EMBL" id="PXY03176.1"/>
    </source>
</evidence>
<evidence type="ECO:0000256" key="2">
    <source>
        <dbReference type="ARBA" id="ARBA00008779"/>
    </source>
</evidence>
<dbReference type="PANTHER" id="PTHR42693">
    <property type="entry name" value="ARYLSULFATASE FAMILY MEMBER"/>
    <property type="match status" value="1"/>
</dbReference>
<dbReference type="AlphaFoldDB" id="A0A2V4A389"/>
<protein>
    <submittedName>
        <fullName evidence="8">Sulfatase</fullName>
    </submittedName>
</protein>
<keyword evidence="6" id="KW-0106">Calcium</keyword>
<dbReference type="Gene3D" id="3.40.720.10">
    <property type="entry name" value="Alkaline Phosphatase, subunit A"/>
    <property type="match status" value="1"/>
</dbReference>
<dbReference type="InterPro" id="IPR000917">
    <property type="entry name" value="Sulfatase_N"/>
</dbReference>
<feature type="domain" description="Sulfatase N-terminal" evidence="7">
    <location>
        <begin position="63"/>
        <end position="398"/>
    </location>
</feature>
<gene>
    <name evidence="8" type="ORF">DF185_03580</name>
</gene>
<evidence type="ECO:0000256" key="6">
    <source>
        <dbReference type="ARBA" id="ARBA00022837"/>
    </source>
</evidence>
<dbReference type="Proteomes" id="UP000248079">
    <property type="component" value="Unassembled WGS sequence"/>
</dbReference>
<dbReference type="SUPFAM" id="SSF53649">
    <property type="entry name" value="Alkaline phosphatase-like"/>
    <property type="match status" value="1"/>
</dbReference>
<comment type="similarity">
    <text evidence="2">Belongs to the sulfatase family.</text>
</comment>
<reference evidence="8 9" key="1">
    <citation type="submission" date="2018-05" db="EMBL/GenBank/DDBJ databases">
        <title>Marinifilum breve JC075T sp. nov., a marine bacterium isolated from Yongle Blue Hole in the South China Sea.</title>
        <authorList>
            <person name="Fu T."/>
        </authorList>
    </citation>
    <scope>NUCLEOTIDE SEQUENCE [LARGE SCALE GENOMIC DNA]</scope>
    <source>
        <strain evidence="8 9">JC075</strain>
    </source>
</reference>
<evidence type="ECO:0000259" key="7">
    <source>
        <dbReference type="Pfam" id="PF00884"/>
    </source>
</evidence>
<evidence type="ECO:0000256" key="4">
    <source>
        <dbReference type="ARBA" id="ARBA00022729"/>
    </source>
</evidence>
<evidence type="ECO:0000256" key="1">
    <source>
        <dbReference type="ARBA" id="ARBA00001913"/>
    </source>
</evidence>
<dbReference type="OrthoDB" id="1390125at2"/>
<dbReference type="InterPro" id="IPR017850">
    <property type="entry name" value="Alkaline_phosphatase_core_sf"/>
</dbReference>
<organism evidence="8 9">
    <name type="scientific">Marinifilum breve</name>
    <dbReference type="NCBI Taxonomy" id="2184082"/>
    <lineage>
        <taxon>Bacteria</taxon>
        <taxon>Pseudomonadati</taxon>
        <taxon>Bacteroidota</taxon>
        <taxon>Bacteroidia</taxon>
        <taxon>Marinilabiliales</taxon>
        <taxon>Marinifilaceae</taxon>
    </lineage>
</organism>
<name>A0A2V4A389_9BACT</name>
<keyword evidence="9" id="KW-1185">Reference proteome</keyword>
<evidence type="ECO:0000256" key="5">
    <source>
        <dbReference type="ARBA" id="ARBA00022801"/>
    </source>
</evidence>
<evidence type="ECO:0000256" key="3">
    <source>
        <dbReference type="ARBA" id="ARBA00022723"/>
    </source>
</evidence>
<dbReference type="InterPro" id="IPR024607">
    <property type="entry name" value="Sulfatase_CS"/>
</dbReference>
<keyword evidence="5" id="KW-0378">Hydrolase</keyword>
<sequence>MVCSIILSFFLKLFLRSISRIDFKIDQNNLIMKRLKNSSLLLTGLLGLAATESCSVHQEEVKPNILYFLVDDMGGMDAHYLGSDFYETPNMDRLASQGVKFTNAYVSHPRCVPSRYSIMTGKYPARINRPGPGKMKLEEVTVAEGLKEAGYSTFFAGKWHLTMGGESMPENQGFDYNIAGGHAGAPISYFYPYNSPAHHQFKTPILGLEDGHEDEYLTDRLTTETIEYLKQHVGNHPDQPFFAFLSHYGVHEPFHAKKEYIEKFKRKLDSIEFKQPEFIRESHGYTKMRQDNAEYAAMLYSVDESLGRLMKTLEDLKQMDNTIVVFYSDNGGLSNTGTEVRPLATSNYPLRAGKGHLYEGGVHVPLVVKWNGVTKPGSVCDALITGTDFFPTFLEASGMSLRPQDHLDGQSFLWALKGEQNPNPQRAIYWHNCLARPLRTGDYNSTAVRRGKYKLIDFYLKDSLELYNVEDDIMESENLADKLPEERDELLQLIQDWRKDVNANMTMKESKSTVKEYNH</sequence>
<dbReference type="CDD" id="cd16144">
    <property type="entry name" value="ARS_like"/>
    <property type="match status" value="1"/>
</dbReference>
<dbReference type="GO" id="GO:0046872">
    <property type="term" value="F:metal ion binding"/>
    <property type="evidence" value="ECO:0007669"/>
    <property type="project" value="UniProtKB-KW"/>
</dbReference>
<comment type="cofactor">
    <cofactor evidence="1">
        <name>Ca(2+)</name>
        <dbReference type="ChEBI" id="CHEBI:29108"/>
    </cofactor>
</comment>
<dbReference type="InterPro" id="IPR050738">
    <property type="entry name" value="Sulfatase"/>
</dbReference>
<dbReference type="Pfam" id="PF00884">
    <property type="entry name" value="Sulfatase"/>
    <property type="match status" value="1"/>
</dbReference>